<dbReference type="Proteomes" id="UP000066203">
    <property type="component" value="Chromosome"/>
</dbReference>
<dbReference type="EMBL" id="AP014938">
    <property type="protein sequence ID" value="BAS20283.1"/>
    <property type="molecule type" value="Genomic_DNA"/>
</dbReference>
<evidence type="ECO:0000313" key="1">
    <source>
        <dbReference type="EMBL" id="BAS20283.1"/>
    </source>
</evidence>
<accession>A0A0K2RZM1</accession>
<dbReference type="AlphaFoldDB" id="A0A0K2RZM1"/>
<name>A0A0K2RZM1_9MICC</name>
<sequence>MRGYHQNVRVVCHKSVGCVRFVRLRCVHRGYFGVREELSTERSFS</sequence>
<proteinExistence type="predicted"/>
<dbReference type="PATRIC" id="fig|43675.28.peg.1064"/>
<organism evidence="1">
    <name type="scientific">Rothia mucilaginosa</name>
    <dbReference type="NCBI Taxonomy" id="43675"/>
    <lineage>
        <taxon>Bacteria</taxon>
        <taxon>Bacillati</taxon>
        <taxon>Actinomycetota</taxon>
        <taxon>Actinomycetes</taxon>
        <taxon>Micrococcales</taxon>
        <taxon>Micrococcaceae</taxon>
        <taxon>Rothia</taxon>
    </lineage>
</organism>
<reference evidence="2" key="1">
    <citation type="submission" date="2015-08" db="EMBL/GenBank/DDBJ databases">
        <title>Complete genome sequence of Rothia mucilaginosa strain NUM-Rm6536.</title>
        <authorList>
            <person name="Nambu T."/>
        </authorList>
    </citation>
    <scope>NUCLEOTIDE SEQUENCE [LARGE SCALE GENOMIC DNA]</scope>
    <source>
        <strain evidence="2">NUM-Rm6536</strain>
    </source>
</reference>
<evidence type="ECO:0000313" key="2">
    <source>
        <dbReference type="Proteomes" id="UP000066203"/>
    </source>
</evidence>
<gene>
    <name evidence="1" type="ORF">RM6536_1036</name>
</gene>
<protein>
    <submittedName>
        <fullName evidence="1">Uncharacterized protein</fullName>
    </submittedName>
</protein>